<keyword evidence="1" id="KW-0812">Transmembrane</keyword>
<evidence type="ECO:0000313" key="4">
    <source>
        <dbReference type="EMBL" id="CAH0365784.1"/>
    </source>
</evidence>
<proteinExistence type="predicted"/>
<dbReference type="InterPro" id="IPR051130">
    <property type="entry name" value="Mito_struct-func_regulator"/>
</dbReference>
<dbReference type="PANTHER" id="PTHR43173:SF19">
    <property type="entry name" value="AARF DOMAIN-CONTAINING PROTEIN KINASE 1"/>
    <property type="match status" value="1"/>
</dbReference>
<feature type="transmembrane region" description="Helical" evidence="1">
    <location>
        <begin position="250"/>
        <end position="268"/>
    </location>
</feature>
<dbReference type="GO" id="GO:0035091">
    <property type="term" value="F:phosphatidylinositol binding"/>
    <property type="evidence" value="ECO:0007669"/>
    <property type="project" value="InterPro"/>
</dbReference>
<comment type="caution">
    <text evidence="4">The sequence shown here is derived from an EMBL/GenBank/DDBJ whole genome shotgun (WGS) entry which is preliminary data.</text>
</comment>
<dbReference type="SUPFAM" id="SSF64268">
    <property type="entry name" value="PX domain"/>
    <property type="match status" value="1"/>
</dbReference>
<dbReference type="EMBL" id="CAKKNE010000001">
    <property type="protein sequence ID" value="CAH0365784.1"/>
    <property type="molecule type" value="Genomic_DNA"/>
</dbReference>
<keyword evidence="5" id="KW-1185">Reference proteome</keyword>
<dbReference type="InterPro" id="IPR001683">
    <property type="entry name" value="PX_dom"/>
</dbReference>
<gene>
    <name evidence="4" type="ORF">PECAL_1P22400</name>
</gene>
<evidence type="ECO:0000313" key="5">
    <source>
        <dbReference type="Proteomes" id="UP000789595"/>
    </source>
</evidence>
<dbReference type="Proteomes" id="UP000789595">
    <property type="component" value="Unassembled WGS sequence"/>
</dbReference>
<dbReference type="Pfam" id="PF03109">
    <property type="entry name" value="ABC1"/>
    <property type="match status" value="1"/>
</dbReference>
<keyword evidence="1" id="KW-1133">Transmembrane helix</keyword>
<dbReference type="InterPro" id="IPR036871">
    <property type="entry name" value="PX_dom_sf"/>
</dbReference>
<evidence type="ECO:0000259" key="3">
    <source>
        <dbReference type="Pfam" id="PF03109"/>
    </source>
</evidence>
<dbReference type="OrthoDB" id="427480at2759"/>
<dbReference type="AlphaFoldDB" id="A0A8J2WSR7"/>
<organism evidence="4 5">
    <name type="scientific">Pelagomonas calceolata</name>
    <dbReference type="NCBI Taxonomy" id="35677"/>
    <lineage>
        <taxon>Eukaryota</taxon>
        <taxon>Sar</taxon>
        <taxon>Stramenopiles</taxon>
        <taxon>Ochrophyta</taxon>
        <taxon>Pelagophyceae</taxon>
        <taxon>Pelagomonadales</taxon>
        <taxon>Pelagomonadaceae</taxon>
        <taxon>Pelagomonas</taxon>
    </lineage>
</organism>
<keyword evidence="1" id="KW-0472">Membrane</keyword>
<reference evidence="4" key="1">
    <citation type="submission" date="2021-11" db="EMBL/GenBank/DDBJ databases">
        <authorList>
            <consortium name="Genoscope - CEA"/>
            <person name="William W."/>
        </authorList>
    </citation>
    <scope>NUCLEOTIDE SEQUENCE</scope>
</reference>
<dbReference type="Gene3D" id="3.30.1520.10">
    <property type="entry name" value="Phox-like domain"/>
    <property type="match status" value="1"/>
</dbReference>
<dbReference type="InterPro" id="IPR004147">
    <property type="entry name" value="ABC1_dom"/>
</dbReference>
<evidence type="ECO:0008006" key="6">
    <source>
        <dbReference type="Google" id="ProtNLM"/>
    </source>
</evidence>
<evidence type="ECO:0000256" key="1">
    <source>
        <dbReference type="SAM" id="Phobius"/>
    </source>
</evidence>
<name>A0A8J2WSR7_9STRA</name>
<dbReference type="PANTHER" id="PTHR43173">
    <property type="entry name" value="ABC1 FAMILY PROTEIN"/>
    <property type="match status" value="1"/>
</dbReference>
<dbReference type="InterPro" id="IPR011009">
    <property type="entry name" value="Kinase-like_dom_sf"/>
</dbReference>
<accession>A0A8J2WSR7</accession>
<protein>
    <recommendedName>
        <fullName evidence="6">Protein kinase domain-containing protein</fullName>
    </recommendedName>
</protein>
<dbReference type="Pfam" id="PF00787">
    <property type="entry name" value="PX"/>
    <property type="match status" value="1"/>
</dbReference>
<feature type="domain" description="PX" evidence="2">
    <location>
        <begin position="139"/>
        <end position="200"/>
    </location>
</feature>
<evidence type="ECO:0000259" key="2">
    <source>
        <dbReference type="Pfam" id="PF00787"/>
    </source>
</evidence>
<dbReference type="SUPFAM" id="SSF56112">
    <property type="entry name" value="Protein kinase-like (PK-like)"/>
    <property type="match status" value="1"/>
</dbReference>
<feature type="domain" description="ABC1 atypical kinase-like" evidence="3">
    <location>
        <begin position="422"/>
        <end position="622"/>
    </location>
</feature>
<sequence length="751" mass="81097">MEPLPTTLDALLAHDGKDVGTALPTEVWASTSQGTLRCWSEGAKLRLEKATDATAAPADAVLIAFKSAEAEREMIDGPKALVAAVAAGRISVRGDVVALRPAAERIVAALQRGAPIAVDAPEKRTDGVLVYAVRDGDRRAARRYREFRALRKRLVATENGHAKDVLKIPFPVKGPVLRPERRRRALDAWLRRVAALPLSEDGEDAVRAFAGDDDAEALDARLAALEKRALEPELAAARCLGAAVMLFSRAFAFCSFVGVCLLVAWLALRGSVVSAAATALACGLAYDYVGLYKYCYRLPAALSCLFCWKLARSFEAARGKEGDFLDPFSRSMLASTERRLAERISVRLIGDVVVRLARLDKGLLVKVGQVLASGKGALADELVEPLASLCDDVGAMPLTSARRKARKAPKAVRGALLASDLARPVASASIAQVHRVGNVAVKMQKNGVRHAFWVDKLCLKFIARLVQRLEPAAPDLCDVIESQYVNFCREMQFDEEASALKDARSVLAHRGHAVVVPEPLHEEGLREGILCMRWVAGEKISVVSPLLTKRPRVFRDCVTALVDAHACLLFHGGLVHMDPHPGNVLIDVRADAAVPVLLDWGMHQRLEDSQRLGIARVVDAVARGAGDELPALYASLGVKLSEHVPASMILHFWKFVLRPATTDLGRDVGAIESFLEGHGDRVKELQEALEKAGGNQGPIATGLGPLLGTVRSLDLLHGFVLALPVSVDFLGIYARRAREAIEEARVVNDAS</sequence>